<dbReference type="SUPFAM" id="SSF49503">
    <property type="entry name" value="Cupredoxins"/>
    <property type="match status" value="1"/>
</dbReference>
<protein>
    <submittedName>
        <fullName evidence="15">Blue copper protein 1a-like</fullName>
    </submittedName>
</protein>
<keyword evidence="7" id="KW-1133">Transmembrane helix</keyword>
<keyword evidence="10" id="KW-1015">Disulfide bond</keyword>
<evidence type="ECO:0000313" key="14">
    <source>
        <dbReference type="Proteomes" id="UP001515500"/>
    </source>
</evidence>
<dbReference type="InterPro" id="IPR039391">
    <property type="entry name" value="Phytocyanin-like"/>
</dbReference>
<dbReference type="CDD" id="cd04216">
    <property type="entry name" value="Phytocyanin"/>
    <property type="match status" value="1"/>
</dbReference>
<evidence type="ECO:0000256" key="12">
    <source>
        <dbReference type="SAM" id="SignalP"/>
    </source>
</evidence>
<comment type="subcellular location">
    <subcellularLocation>
        <location evidence="1">Membrane</location>
        <topology evidence="1">Single-pass type I membrane protein</topology>
    </subcellularLocation>
</comment>
<keyword evidence="3" id="KW-0812">Transmembrane</keyword>
<keyword evidence="8" id="KW-0186">Copper</keyword>
<evidence type="ECO:0000256" key="5">
    <source>
        <dbReference type="ARBA" id="ARBA00022729"/>
    </source>
</evidence>
<evidence type="ECO:0000256" key="7">
    <source>
        <dbReference type="ARBA" id="ARBA00022989"/>
    </source>
</evidence>
<keyword evidence="4" id="KW-0479">Metal-binding</keyword>
<keyword evidence="9" id="KW-0472">Membrane</keyword>
<keyword evidence="5 12" id="KW-0732">Signal</keyword>
<evidence type="ECO:0000256" key="4">
    <source>
        <dbReference type="ARBA" id="ARBA00022723"/>
    </source>
</evidence>
<dbReference type="FunFam" id="2.60.40.420:FF:000067">
    <property type="entry name" value="Cupredoxin superfamily protein"/>
    <property type="match status" value="1"/>
</dbReference>
<evidence type="ECO:0000256" key="3">
    <source>
        <dbReference type="ARBA" id="ARBA00022692"/>
    </source>
</evidence>
<dbReference type="RefSeq" id="XP_039140920.1">
    <property type="nucleotide sequence ID" value="XM_039284986.1"/>
</dbReference>
<proteinExistence type="predicted"/>
<dbReference type="AlphaFoldDB" id="A0AB40CM52"/>
<dbReference type="GO" id="GO:0009610">
    <property type="term" value="P:response to symbiotic fungus"/>
    <property type="evidence" value="ECO:0007669"/>
    <property type="project" value="UniProtKB-ARBA"/>
</dbReference>
<reference evidence="15" key="1">
    <citation type="submission" date="2025-08" db="UniProtKB">
        <authorList>
            <consortium name="RefSeq"/>
        </authorList>
    </citation>
    <scope>IDENTIFICATION</scope>
</reference>
<evidence type="ECO:0000256" key="8">
    <source>
        <dbReference type="ARBA" id="ARBA00023008"/>
    </source>
</evidence>
<evidence type="ECO:0000256" key="1">
    <source>
        <dbReference type="ARBA" id="ARBA00004479"/>
    </source>
</evidence>
<evidence type="ECO:0000313" key="15">
    <source>
        <dbReference type="RefSeq" id="XP_039140920.1"/>
    </source>
</evidence>
<evidence type="ECO:0000256" key="10">
    <source>
        <dbReference type="ARBA" id="ARBA00023157"/>
    </source>
</evidence>
<dbReference type="GeneID" id="120278081"/>
<dbReference type="PANTHER" id="PTHR33021">
    <property type="entry name" value="BLUE COPPER PROTEIN"/>
    <property type="match status" value="1"/>
</dbReference>
<keyword evidence="2" id="KW-0813">Transport</keyword>
<keyword evidence="14" id="KW-1185">Reference proteome</keyword>
<dbReference type="GO" id="GO:0009055">
    <property type="term" value="F:electron transfer activity"/>
    <property type="evidence" value="ECO:0007669"/>
    <property type="project" value="InterPro"/>
</dbReference>
<feature type="signal peptide" evidence="12">
    <location>
        <begin position="1"/>
        <end position="24"/>
    </location>
</feature>
<dbReference type="GO" id="GO:0046872">
    <property type="term" value="F:metal ion binding"/>
    <property type="evidence" value="ECO:0007669"/>
    <property type="project" value="UniProtKB-KW"/>
</dbReference>
<keyword evidence="11" id="KW-0325">Glycoprotein</keyword>
<accession>A0AB40CM52</accession>
<feature type="chain" id="PRO_5044262318" evidence="12">
    <location>
        <begin position="25"/>
        <end position="149"/>
    </location>
</feature>
<organism evidence="14 15">
    <name type="scientific">Dioscorea cayennensis subsp. rotundata</name>
    <name type="common">White Guinea yam</name>
    <name type="synonym">Dioscorea rotundata</name>
    <dbReference type="NCBI Taxonomy" id="55577"/>
    <lineage>
        <taxon>Eukaryota</taxon>
        <taxon>Viridiplantae</taxon>
        <taxon>Streptophyta</taxon>
        <taxon>Embryophyta</taxon>
        <taxon>Tracheophyta</taxon>
        <taxon>Spermatophyta</taxon>
        <taxon>Magnoliopsida</taxon>
        <taxon>Liliopsida</taxon>
        <taxon>Dioscoreales</taxon>
        <taxon>Dioscoreaceae</taxon>
        <taxon>Dioscorea</taxon>
    </lineage>
</organism>
<name>A0AB40CM52_DIOCR</name>
<evidence type="ECO:0000256" key="6">
    <source>
        <dbReference type="ARBA" id="ARBA00022982"/>
    </source>
</evidence>
<sequence length="149" mass="16783">MDSKQMFATFVFIAMALLPTTIHAIEYIVGEDNGWTENFDYQAWTSDKEFRVGDILVFKYEVGKYDVIEVTPAEFLACEAFSEAEPPVTSGEEIIILLSEGYKFYICGKDNGNHCLLGQRLVIDVLPAITNINVTQEPSPSPEHFHLLN</sequence>
<dbReference type="GO" id="GO:0005886">
    <property type="term" value="C:plasma membrane"/>
    <property type="evidence" value="ECO:0007669"/>
    <property type="project" value="TreeGrafter"/>
</dbReference>
<dbReference type="Pfam" id="PF02298">
    <property type="entry name" value="Cu_bind_like"/>
    <property type="match status" value="1"/>
</dbReference>
<evidence type="ECO:0000256" key="2">
    <source>
        <dbReference type="ARBA" id="ARBA00022448"/>
    </source>
</evidence>
<dbReference type="Proteomes" id="UP001515500">
    <property type="component" value="Chromosome 15"/>
</dbReference>
<gene>
    <name evidence="15" type="primary">LOC120278081</name>
</gene>
<keyword evidence="6" id="KW-0249">Electron transport</keyword>
<evidence type="ECO:0000256" key="9">
    <source>
        <dbReference type="ARBA" id="ARBA00023136"/>
    </source>
</evidence>
<dbReference type="Gene3D" id="2.60.40.420">
    <property type="entry name" value="Cupredoxins - blue copper proteins"/>
    <property type="match status" value="1"/>
</dbReference>
<evidence type="ECO:0000256" key="11">
    <source>
        <dbReference type="ARBA" id="ARBA00023180"/>
    </source>
</evidence>
<dbReference type="PROSITE" id="PS51485">
    <property type="entry name" value="PHYTOCYANIN"/>
    <property type="match status" value="1"/>
</dbReference>
<dbReference type="PANTHER" id="PTHR33021:SF533">
    <property type="entry name" value="PHYTOCYANIN DOMAIN-CONTAINING PROTEIN"/>
    <property type="match status" value="1"/>
</dbReference>
<dbReference type="InterPro" id="IPR008972">
    <property type="entry name" value="Cupredoxin"/>
</dbReference>
<feature type="domain" description="Phytocyanin" evidence="13">
    <location>
        <begin position="25"/>
        <end position="127"/>
    </location>
</feature>
<evidence type="ECO:0000259" key="13">
    <source>
        <dbReference type="PROSITE" id="PS51485"/>
    </source>
</evidence>
<dbReference type="InterPro" id="IPR003245">
    <property type="entry name" value="Phytocyanin_dom"/>
</dbReference>